<dbReference type="RefSeq" id="WP_115982356.1">
    <property type="nucleotide sequence ID" value="NZ_JAVDQS010000009.1"/>
</dbReference>
<feature type="domain" description="PRTase associated wHTH" evidence="2">
    <location>
        <begin position="326"/>
        <end position="412"/>
    </location>
</feature>
<dbReference type="Proteomes" id="UP001184853">
    <property type="component" value="Unassembled WGS sequence"/>
</dbReference>
<proteinExistence type="predicted"/>
<reference evidence="3 4" key="1">
    <citation type="submission" date="2023-07" db="EMBL/GenBank/DDBJ databases">
        <title>Sorghum-associated microbial communities from plants grown in Nebraska, USA.</title>
        <authorList>
            <person name="Schachtman D."/>
        </authorList>
    </citation>
    <scope>NUCLEOTIDE SEQUENCE [LARGE SCALE GENOMIC DNA]</scope>
    <source>
        <strain evidence="3 4">DS1709</strain>
    </source>
</reference>
<dbReference type="Pfam" id="PF24409">
    <property type="entry name" value="wHTH-PRTase_assc"/>
    <property type="match status" value="1"/>
</dbReference>
<gene>
    <name evidence="3" type="ORF">J2781_003067</name>
</gene>
<accession>A0ABU1LHD0</accession>
<dbReference type="Pfam" id="PF24390">
    <property type="entry name" value="PRTase-CE"/>
    <property type="match status" value="1"/>
</dbReference>
<sequence>MSRSLYKFSKEEINRINKICSKLENTVNQLDVINWLGNFKEDEWEKALLVSERIKYFTKPAIISELDIFLSKILNKYRGKIINISFLGEFGKSGSHLIYYIKKTPTYKNNISDFKILQHLKKIHTTIKNDGILLLIDDFIGTGESVTKFFNYEIKQQLVSKKIKIKTILLCVAYMEDAKNLIEKNIPDYEIVGTPYRKAFSNLGSVFGYRKRMIVIREFCFDYGQHLFSTFDERTRVTTKHPLGYGDSQSLIIFNHSTPNNSLPIIWSNKNSWTPLFIRSTENAISKYRDFRQSTIHWMTIALELKIISDISQFKSVYFRDINYRILALTRLKMKNISEPIICQILNITLNELDGIYNEGVIMGYFNENKAITQMGRKNYNSILGALRKNKKNKKDSLDLEEQKIYIPKQFLGRS</sequence>
<dbReference type="SUPFAM" id="SSF53271">
    <property type="entry name" value="PRTase-like"/>
    <property type="match status" value="1"/>
</dbReference>
<protein>
    <recommendedName>
        <fullName evidence="5">Phosphoribosyl transferase-like protein</fullName>
    </recommendedName>
</protein>
<organism evidence="3 4">
    <name type="scientific">Chryseobacterium geocarposphaerae</name>
    <dbReference type="NCBI Taxonomy" id="1416776"/>
    <lineage>
        <taxon>Bacteria</taxon>
        <taxon>Pseudomonadati</taxon>
        <taxon>Bacteroidota</taxon>
        <taxon>Flavobacteriia</taxon>
        <taxon>Flavobacteriales</taxon>
        <taxon>Weeksellaceae</taxon>
        <taxon>Chryseobacterium group</taxon>
        <taxon>Chryseobacterium</taxon>
    </lineage>
</organism>
<dbReference type="InterPro" id="IPR057055">
    <property type="entry name" value="wHTH-PRTase_assoc"/>
</dbReference>
<evidence type="ECO:0000259" key="2">
    <source>
        <dbReference type="Pfam" id="PF24409"/>
    </source>
</evidence>
<dbReference type="EMBL" id="JAVDQS010000009">
    <property type="protein sequence ID" value="MDR6406119.1"/>
    <property type="molecule type" value="Genomic_DNA"/>
</dbReference>
<feature type="domain" description="PRTase-CE" evidence="1">
    <location>
        <begin position="33"/>
        <end position="279"/>
    </location>
</feature>
<name>A0ABU1LHD0_9FLAO</name>
<evidence type="ECO:0000313" key="3">
    <source>
        <dbReference type="EMBL" id="MDR6406119.1"/>
    </source>
</evidence>
<evidence type="ECO:0000313" key="4">
    <source>
        <dbReference type="Proteomes" id="UP001184853"/>
    </source>
</evidence>
<evidence type="ECO:0008006" key="5">
    <source>
        <dbReference type="Google" id="ProtNLM"/>
    </source>
</evidence>
<dbReference type="InterPro" id="IPR029057">
    <property type="entry name" value="PRTase-like"/>
</dbReference>
<keyword evidence="4" id="KW-1185">Reference proteome</keyword>
<evidence type="ECO:0000259" key="1">
    <source>
        <dbReference type="Pfam" id="PF24390"/>
    </source>
</evidence>
<comment type="caution">
    <text evidence="3">The sequence shown here is derived from an EMBL/GenBank/DDBJ whole genome shotgun (WGS) entry which is preliminary data.</text>
</comment>
<dbReference type="InterPro" id="IPR056920">
    <property type="entry name" value="PRTase-CE"/>
</dbReference>